<dbReference type="AlphaFoldDB" id="A0AA46QTY9"/>
<proteinExistence type="predicted"/>
<evidence type="ECO:0000313" key="2">
    <source>
        <dbReference type="Proteomes" id="UP000321504"/>
    </source>
</evidence>
<sequence>MTSVLPRKENNRTYPQPVMLSALKEDRFDRFVATLRGVPSNVGLGVQSVLGMTMLVEHVCW</sequence>
<comment type="caution">
    <text evidence="1">The sequence shown here is derived from an EMBL/GenBank/DDBJ whole genome shotgun (WGS) entry which is preliminary data.</text>
</comment>
<organism evidence="1 2">
    <name type="scientific">Vibrio parahaemolyticus</name>
    <dbReference type="NCBI Taxonomy" id="670"/>
    <lineage>
        <taxon>Bacteria</taxon>
        <taxon>Pseudomonadati</taxon>
        <taxon>Pseudomonadota</taxon>
        <taxon>Gammaproteobacteria</taxon>
        <taxon>Vibrionales</taxon>
        <taxon>Vibrionaceae</taxon>
        <taxon>Vibrio</taxon>
    </lineage>
</organism>
<accession>A0AA46QTY9</accession>
<evidence type="ECO:0000313" key="1">
    <source>
        <dbReference type="EMBL" id="TXN14173.1"/>
    </source>
</evidence>
<dbReference type="EMBL" id="VRMQ01000007">
    <property type="protein sequence ID" value="TXN14173.1"/>
    <property type="molecule type" value="Genomic_DNA"/>
</dbReference>
<dbReference type="Proteomes" id="UP000321504">
    <property type="component" value="Unassembled WGS sequence"/>
</dbReference>
<protein>
    <submittedName>
        <fullName evidence="1">Uncharacterized protein</fullName>
    </submittedName>
</protein>
<reference evidence="1 2" key="1">
    <citation type="submission" date="2019-08" db="EMBL/GenBank/DDBJ databases">
        <title>Emerging of two pre-pandemic pathogenic O4:KUT lineages of Vibrio parahaemolyticus in coastal eastern China.</title>
        <authorList>
            <person name="Yu H."/>
        </authorList>
    </citation>
    <scope>NUCLEOTIDE SEQUENCE [LARGE SCALE GENOMIC DNA]</scope>
    <source>
        <strain evidence="1 2">HZ17-383</strain>
    </source>
</reference>
<gene>
    <name evidence="1" type="ORF">FVP01_21040</name>
</gene>
<name>A0AA46QTY9_VIBPH</name>